<reference evidence="2" key="2">
    <citation type="submission" date="2011-02" db="EMBL/GenBank/DDBJ databases">
        <authorList>
            <person name="MacLean D."/>
        </authorList>
    </citation>
    <scope>NUCLEOTIDE SEQUENCE</scope>
</reference>
<dbReference type="AlphaFoldDB" id="F0WYR6"/>
<organism evidence="2">
    <name type="scientific">Albugo laibachii Nc14</name>
    <dbReference type="NCBI Taxonomy" id="890382"/>
    <lineage>
        <taxon>Eukaryota</taxon>
        <taxon>Sar</taxon>
        <taxon>Stramenopiles</taxon>
        <taxon>Oomycota</taxon>
        <taxon>Peronosporomycetes</taxon>
        <taxon>Albuginales</taxon>
        <taxon>Albuginaceae</taxon>
        <taxon>Albugo</taxon>
    </lineage>
</organism>
<sequence>MEIIYDHTKREMSITQQKYLKVTTELFMQSQARVTENPCDPNLKLPVENSPKTPEEKEVMKRTPFRQLIGRMLYVATCTRADVAFAVSQLGRFTSDPGPQ</sequence>
<name>F0WYR6_9STRA</name>
<evidence type="ECO:0000256" key="1">
    <source>
        <dbReference type="SAM" id="MobiDB-lite"/>
    </source>
</evidence>
<accession>F0WYR6</accession>
<protein>
    <submittedName>
        <fullName evidence="2">Putative polyprotein</fullName>
    </submittedName>
</protein>
<dbReference type="HOGENOM" id="CLU_2311413_0_0_1"/>
<proteinExistence type="predicted"/>
<reference evidence="2" key="1">
    <citation type="journal article" date="2011" name="PLoS Biol.">
        <title>Gene gain and loss during evolution of obligate parasitism in the white rust pathogen of Arabidopsis thaliana.</title>
        <authorList>
            <person name="Kemen E."/>
            <person name="Gardiner A."/>
            <person name="Schultz-Larsen T."/>
            <person name="Kemen A.C."/>
            <person name="Balmuth A.L."/>
            <person name="Robert-Seilaniantz A."/>
            <person name="Bailey K."/>
            <person name="Holub E."/>
            <person name="Studholme D.J."/>
            <person name="Maclean D."/>
            <person name="Jones J.D."/>
        </authorList>
    </citation>
    <scope>NUCLEOTIDE SEQUENCE</scope>
</reference>
<gene>
    <name evidence="2" type="primary">AlNc14C396G11327</name>
    <name evidence="2" type="ORF">ALNC14_127690</name>
</gene>
<evidence type="ECO:0000313" key="2">
    <source>
        <dbReference type="EMBL" id="CCA26625.1"/>
    </source>
</evidence>
<dbReference type="EMBL" id="FR824439">
    <property type="protein sequence ID" value="CCA26625.1"/>
    <property type="molecule type" value="Genomic_DNA"/>
</dbReference>
<feature type="region of interest" description="Disordered" evidence="1">
    <location>
        <begin position="37"/>
        <end position="59"/>
    </location>
</feature>